<evidence type="ECO:0000313" key="2">
    <source>
        <dbReference type="Proteomes" id="UP000765509"/>
    </source>
</evidence>
<keyword evidence="2" id="KW-1185">Reference proteome</keyword>
<dbReference type="AlphaFoldDB" id="A0A9Q3C1W3"/>
<accession>A0A9Q3C1W3</accession>
<proteinExistence type="predicted"/>
<dbReference type="OrthoDB" id="2507294at2759"/>
<comment type="caution">
    <text evidence="1">The sequence shown here is derived from an EMBL/GenBank/DDBJ whole genome shotgun (WGS) entry which is preliminary data.</text>
</comment>
<sequence>MPNLSTPFSHIRSPVKSKEQITNPFIKDLSYQDHNQVLMKEEPQLKELSTFTGEVEYDHMSLIKAIDMLKEAYAIPDKLITAGLHSFF</sequence>
<protein>
    <submittedName>
        <fullName evidence="1">Uncharacterized protein</fullName>
    </submittedName>
</protein>
<evidence type="ECO:0000313" key="1">
    <source>
        <dbReference type="EMBL" id="MBW0476821.1"/>
    </source>
</evidence>
<name>A0A9Q3C1W3_9BASI</name>
<reference evidence="1" key="1">
    <citation type="submission" date="2021-03" db="EMBL/GenBank/DDBJ databases">
        <title>Draft genome sequence of rust myrtle Austropuccinia psidii MF-1, a brazilian biotype.</title>
        <authorList>
            <person name="Quecine M.C."/>
            <person name="Pachon D.M.R."/>
            <person name="Bonatelli M.L."/>
            <person name="Correr F.H."/>
            <person name="Franceschini L.M."/>
            <person name="Leite T.F."/>
            <person name="Margarido G.R.A."/>
            <person name="Almeida C.A."/>
            <person name="Ferrarezi J.A."/>
            <person name="Labate C.A."/>
        </authorList>
    </citation>
    <scope>NUCLEOTIDE SEQUENCE</scope>
    <source>
        <strain evidence="1">MF-1</strain>
    </source>
</reference>
<gene>
    <name evidence="1" type="ORF">O181_016536</name>
</gene>
<organism evidence="1 2">
    <name type="scientific">Austropuccinia psidii MF-1</name>
    <dbReference type="NCBI Taxonomy" id="1389203"/>
    <lineage>
        <taxon>Eukaryota</taxon>
        <taxon>Fungi</taxon>
        <taxon>Dikarya</taxon>
        <taxon>Basidiomycota</taxon>
        <taxon>Pucciniomycotina</taxon>
        <taxon>Pucciniomycetes</taxon>
        <taxon>Pucciniales</taxon>
        <taxon>Sphaerophragmiaceae</taxon>
        <taxon>Austropuccinia</taxon>
    </lineage>
</organism>
<dbReference type="EMBL" id="AVOT02004601">
    <property type="protein sequence ID" value="MBW0476821.1"/>
    <property type="molecule type" value="Genomic_DNA"/>
</dbReference>
<dbReference type="Proteomes" id="UP000765509">
    <property type="component" value="Unassembled WGS sequence"/>
</dbReference>